<sequence>MMSRVFRRPSSHKTMVSPRQDEEDPHSAYSSLLDPATVSANQQQQHQPHRRAKSSPTNDYPTTSTRPSRWLGDSRSSWTGGERPPTRKLVKDPNGSGRPSFSLELLDSVAAAEKDKGIVWRHIARLKELYRRADK</sequence>
<protein>
    <submittedName>
        <fullName evidence="2">Uncharacterized protein</fullName>
    </submittedName>
</protein>
<dbReference type="Proteomes" id="UP001303473">
    <property type="component" value="Unassembled WGS sequence"/>
</dbReference>
<reference evidence="3" key="1">
    <citation type="journal article" date="2023" name="Mol. Phylogenet. Evol.">
        <title>Genome-scale phylogeny and comparative genomics of the fungal order Sordariales.</title>
        <authorList>
            <person name="Hensen N."/>
            <person name="Bonometti L."/>
            <person name="Westerberg I."/>
            <person name="Brannstrom I.O."/>
            <person name="Guillou S."/>
            <person name="Cros-Aarteil S."/>
            <person name="Calhoun S."/>
            <person name="Haridas S."/>
            <person name="Kuo A."/>
            <person name="Mondo S."/>
            <person name="Pangilinan J."/>
            <person name="Riley R."/>
            <person name="LaButti K."/>
            <person name="Andreopoulos B."/>
            <person name="Lipzen A."/>
            <person name="Chen C."/>
            <person name="Yan M."/>
            <person name="Daum C."/>
            <person name="Ng V."/>
            <person name="Clum A."/>
            <person name="Steindorff A."/>
            <person name="Ohm R.A."/>
            <person name="Martin F."/>
            <person name="Silar P."/>
            <person name="Natvig D.O."/>
            <person name="Lalanne C."/>
            <person name="Gautier V."/>
            <person name="Ament-Velasquez S.L."/>
            <person name="Kruys A."/>
            <person name="Hutchinson M.I."/>
            <person name="Powell A.J."/>
            <person name="Barry K."/>
            <person name="Miller A.N."/>
            <person name="Grigoriev I.V."/>
            <person name="Debuchy R."/>
            <person name="Gladieux P."/>
            <person name="Hiltunen Thoren M."/>
            <person name="Johannesson H."/>
        </authorList>
    </citation>
    <scope>NUCLEOTIDE SEQUENCE [LARGE SCALE GENOMIC DNA]</scope>
    <source>
        <strain evidence="3">CBS 340.73</strain>
    </source>
</reference>
<accession>A0AAN6MZ66</accession>
<name>A0AAN6MZ66_9PEZI</name>
<evidence type="ECO:0000313" key="2">
    <source>
        <dbReference type="EMBL" id="KAK3935233.1"/>
    </source>
</evidence>
<proteinExistence type="predicted"/>
<gene>
    <name evidence="2" type="ORF">QBC46DRAFT_397949</name>
</gene>
<organism evidence="2 3">
    <name type="scientific">Diplogelasinospora grovesii</name>
    <dbReference type="NCBI Taxonomy" id="303347"/>
    <lineage>
        <taxon>Eukaryota</taxon>
        <taxon>Fungi</taxon>
        <taxon>Dikarya</taxon>
        <taxon>Ascomycota</taxon>
        <taxon>Pezizomycotina</taxon>
        <taxon>Sordariomycetes</taxon>
        <taxon>Sordariomycetidae</taxon>
        <taxon>Sordariales</taxon>
        <taxon>Diplogelasinosporaceae</taxon>
        <taxon>Diplogelasinospora</taxon>
    </lineage>
</organism>
<feature type="compositionally biased region" description="Polar residues" evidence="1">
    <location>
        <begin position="54"/>
        <end position="67"/>
    </location>
</feature>
<feature type="compositionally biased region" description="Basic residues" evidence="1">
    <location>
        <begin position="1"/>
        <end position="11"/>
    </location>
</feature>
<dbReference type="AlphaFoldDB" id="A0AAN6MZ66"/>
<dbReference type="EMBL" id="MU853933">
    <property type="protein sequence ID" value="KAK3935233.1"/>
    <property type="molecule type" value="Genomic_DNA"/>
</dbReference>
<feature type="region of interest" description="Disordered" evidence="1">
    <location>
        <begin position="1"/>
        <end position="99"/>
    </location>
</feature>
<evidence type="ECO:0000256" key="1">
    <source>
        <dbReference type="SAM" id="MobiDB-lite"/>
    </source>
</evidence>
<comment type="caution">
    <text evidence="2">The sequence shown here is derived from an EMBL/GenBank/DDBJ whole genome shotgun (WGS) entry which is preliminary data.</text>
</comment>
<evidence type="ECO:0000313" key="3">
    <source>
        <dbReference type="Proteomes" id="UP001303473"/>
    </source>
</evidence>
<keyword evidence="3" id="KW-1185">Reference proteome</keyword>